<evidence type="ECO:0000313" key="1">
    <source>
        <dbReference type="EMBL" id="DAD71652.1"/>
    </source>
</evidence>
<sequence>MICKYEMHCFFMKFYIKKIDLFINSKFIFIKLINKSI</sequence>
<accession>A0A8S5LNR6</accession>
<dbReference type="EMBL" id="BK015885">
    <property type="protein sequence ID" value="DAD71652.1"/>
    <property type="molecule type" value="Genomic_DNA"/>
</dbReference>
<protein>
    <submittedName>
        <fullName evidence="1">Uncharacterized protein</fullName>
    </submittedName>
</protein>
<reference evidence="1" key="1">
    <citation type="journal article" date="2021" name="Proc. Natl. Acad. Sci. U.S.A.">
        <title>A Catalog of Tens of Thousands of Viruses from Human Metagenomes Reveals Hidden Associations with Chronic Diseases.</title>
        <authorList>
            <person name="Tisza M.J."/>
            <person name="Buck C.B."/>
        </authorList>
    </citation>
    <scope>NUCLEOTIDE SEQUENCE</scope>
    <source>
        <strain evidence="1">Ctl0E3</strain>
    </source>
</reference>
<organism evidence="1">
    <name type="scientific">Siphoviridae sp. ctl0E3</name>
    <dbReference type="NCBI Taxonomy" id="2827586"/>
    <lineage>
        <taxon>Viruses</taxon>
        <taxon>Duplodnaviria</taxon>
        <taxon>Heunggongvirae</taxon>
        <taxon>Uroviricota</taxon>
        <taxon>Caudoviricetes</taxon>
    </lineage>
</organism>
<proteinExistence type="predicted"/>
<name>A0A8S5LNR6_9CAUD</name>